<dbReference type="SMART" id="SM00345">
    <property type="entry name" value="HTH_GNTR"/>
    <property type="match status" value="1"/>
</dbReference>
<dbReference type="SUPFAM" id="SSF48008">
    <property type="entry name" value="GntR ligand-binding domain-like"/>
    <property type="match status" value="1"/>
</dbReference>
<name>A0A942I413_9HYPH</name>
<dbReference type="CDD" id="cd07377">
    <property type="entry name" value="WHTH_GntR"/>
    <property type="match status" value="1"/>
</dbReference>
<feature type="compositionally biased region" description="Low complexity" evidence="4">
    <location>
        <begin position="237"/>
        <end position="248"/>
    </location>
</feature>
<evidence type="ECO:0000256" key="2">
    <source>
        <dbReference type="ARBA" id="ARBA00023125"/>
    </source>
</evidence>
<dbReference type="GO" id="GO:0003677">
    <property type="term" value="F:DNA binding"/>
    <property type="evidence" value="ECO:0007669"/>
    <property type="project" value="UniProtKB-KW"/>
</dbReference>
<evidence type="ECO:0000313" key="6">
    <source>
        <dbReference type="EMBL" id="MBS3651198.1"/>
    </source>
</evidence>
<dbReference type="PROSITE" id="PS50949">
    <property type="entry name" value="HTH_GNTR"/>
    <property type="match status" value="1"/>
</dbReference>
<dbReference type="InterPro" id="IPR036390">
    <property type="entry name" value="WH_DNA-bd_sf"/>
</dbReference>
<accession>A0A942I413</accession>
<dbReference type="Proteomes" id="UP000680348">
    <property type="component" value="Unassembled WGS sequence"/>
</dbReference>
<proteinExistence type="predicted"/>
<evidence type="ECO:0000256" key="4">
    <source>
        <dbReference type="SAM" id="MobiDB-lite"/>
    </source>
</evidence>
<feature type="domain" description="HTH gntR-type" evidence="5">
    <location>
        <begin position="12"/>
        <end position="79"/>
    </location>
</feature>
<dbReference type="PANTHER" id="PTHR43537:SF20">
    <property type="entry name" value="HTH-TYPE TRANSCRIPTIONAL REPRESSOR GLAR"/>
    <property type="match status" value="1"/>
</dbReference>
<evidence type="ECO:0000259" key="5">
    <source>
        <dbReference type="PROSITE" id="PS50949"/>
    </source>
</evidence>
<comment type="caution">
    <text evidence="6">The sequence shown here is derived from an EMBL/GenBank/DDBJ whole genome shotgun (WGS) entry which is preliminary data.</text>
</comment>
<dbReference type="Pfam" id="PF07729">
    <property type="entry name" value="FCD"/>
    <property type="match status" value="1"/>
</dbReference>
<dbReference type="SMART" id="SM00895">
    <property type="entry name" value="FCD"/>
    <property type="match status" value="1"/>
</dbReference>
<dbReference type="GO" id="GO:0003700">
    <property type="term" value="F:DNA-binding transcription factor activity"/>
    <property type="evidence" value="ECO:0007669"/>
    <property type="project" value="InterPro"/>
</dbReference>
<dbReference type="Gene3D" id="1.20.120.530">
    <property type="entry name" value="GntR ligand-binding domain-like"/>
    <property type="match status" value="1"/>
</dbReference>
<keyword evidence="7" id="KW-1185">Reference proteome</keyword>
<feature type="region of interest" description="Disordered" evidence="4">
    <location>
        <begin position="227"/>
        <end position="248"/>
    </location>
</feature>
<organism evidence="6 7">
    <name type="scientific">Pseudaminobacter soli</name>
    <name type="common">ex Zhang et al. 2022</name>
    <dbReference type="NCBI Taxonomy" id="2831468"/>
    <lineage>
        <taxon>Bacteria</taxon>
        <taxon>Pseudomonadati</taxon>
        <taxon>Pseudomonadota</taxon>
        <taxon>Alphaproteobacteria</taxon>
        <taxon>Hyphomicrobiales</taxon>
        <taxon>Phyllobacteriaceae</taxon>
        <taxon>Pseudaminobacter</taxon>
    </lineage>
</organism>
<keyword evidence="2" id="KW-0238">DNA-binding</keyword>
<dbReference type="InterPro" id="IPR000524">
    <property type="entry name" value="Tscrpt_reg_HTH_GntR"/>
</dbReference>
<evidence type="ECO:0000313" key="7">
    <source>
        <dbReference type="Proteomes" id="UP000680348"/>
    </source>
</evidence>
<dbReference type="Pfam" id="PF00392">
    <property type="entry name" value="GntR"/>
    <property type="match status" value="1"/>
</dbReference>
<dbReference type="AlphaFoldDB" id="A0A942I413"/>
<dbReference type="RefSeq" id="WP_188256743.1">
    <property type="nucleotide sequence ID" value="NZ_JABVCF010000012.1"/>
</dbReference>
<dbReference type="InterPro" id="IPR036388">
    <property type="entry name" value="WH-like_DNA-bd_sf"/>
</dbReference>
<evidence type="ECO:0000256" key="1">
    <source>
        <dbReference type="ARBA" id="ARBA00023015"/>
    </source>
</evidence>
<dbReference type="InterPro" id="IPR011711">
    <property type="entry name" value="GntR_C"/>
</dbReference>
<dbReference type="Gene3D" id="1.10.10.10">
    <property type="entry name" value="Winged helix-like DNA-binding domain superfamily/Winged helix DNA-binding domain"/>
    <property type="match status" value="1"/>
</dbReference>
<dbReference type="PANTHER" id="PTHR43537">
    <property type="entry name" value="TRANSCRIPTIONAL REGULATOR, GNTR FAMILY"/>
    <property type="match status" value="1"/>
</dbReference>
<dbReference type="SUPFAM" id="SSF46785">
    <property type="entry name" value="Winged helix' DNA-binding domain"/>
    <property type="match status" value="1"/>
</dbReference>
<protein>
    <submittedName>
        <fullName evidence="6">GntR family transcriptional regulator</fullName>
    </submittedName>
</protein>
<dbReference type="EMBL" id="JAGWCR010000012">
    <property type="protein sequence ID" value="MBS3651198.1"/>
    <property type="molecule type" value="Genomic_DNA"/>
</dbReference>
<dbReference type="InterPro" id="IPR008920">
    <property type="entry name" value="TF_FadR/GntR_C"/>
</dbReference>
<evidence type="ECO:0000256" key="3">
    <source>
        <dbReference type="ARBA" id="ARBA00023163"/>
    </source>
</evidence>
<reference evidence="6" key="1">
    <citation type="submission" date="2021-04" db="EMBL/GenBank/DDBJ databases">
        <title>Pseudaminobacter soli sp. nov., isolated from paddy soil contaminated by heavy metals.</title>
        <authorList>
            <person name="Zhang K."/>
        </authorList>
    </citation>
    <scope>NUCLEOTIDE SEQUENCE</scope>
    <source>
        <strain evidence="6">19-2017</strain>
    </source>
</reference>
<sequence>MSDPANGAAEVRNLSEQAYDRIRRDILQGELFPDEKLQIEAVSERYGIGAVPVREALNRLSSEGLVERKSHRGFFVAAISMADLEELVKTRIWLETRALTESMRNADEAWEEALVVSYHRLARTHRRLPVEAGRELSEEWEVRHKEFHMLLLDRCGSNWLLGFCSTLMDQAVRYRNLSMNSNPSRQRREGAAAEHQAILDVVLERDVERACQLLTEHYETTLEGLRQVIPDHSETQPARPRARAGSAR</sequence>
<keyword evidence="1" id="KW-0805">Transcription regulation</keyword>
<keyword evidence="3" id="KW-0804">Transcription</keyword>
<gene>
    <name evidence="6" type="ORF">KEU06_21525</name>
</gene>